<dbReference type="PANTHER" id="PTHR42862:SF1">
    <property type="entry name" value="DELTA-1-PYRROLINE-5-CARBOXYLATE DEHYDROGENASE 2, ISOFORM A-RELATED"/>
    <property type="match status" value="1"/>
</dbReference>
<comment type="pathway">
    <text evidence="1">Amino-acid degradation; L-proline degradation into L-glutamate; L-glutamate from L-proline: step 2/2.</text>
</comment>
<evidence type="ECO:0000256" key="2">
    <source>
        <dbReference type="ARBA" id="ARBA00012884"/>
    </source>
</evidence>
<dbReference type="SUPFAM" id="SSF53720">
    <property type="entry name" value="ALDH-like"/>
    <property type="match status" value="1"/>
</dbReference>
<evidence type="ECO:0000256" key="6">
    <source>
        <dbReference type="PIRSR" id="PIRSR000197-1"/>
    </source>
</evidence>
<dbReference type="Gene3D" id="3.40.309.10">
    <property type="entry name" value="Aldehyde Dehydrogenase, Chain A, domain 2"/>
    <property type="match status" value="1"/>
</dbReference>
<dbReference type="Pfam" id="PF01619">
    <property type="entry name" value="Pro_dh"/>
    <property type="match status" value="1"/>
</dbReference>
<feature type="active site" evidence="6">
    <location>
        <position position="628"/>
    </location>
</feature>
<keyword evidence="4" id="KW-0520">NAD</keyword>
<dbReference type="EC" id="1.2.1.88" evidence="2"/>
<accession>H0HST3</accession>
<proteinExistence type="predicted"/>
<evidence type="ECO:0000256" key="3">
    <source>
        <dbReference type="ARBA" id="ARBA00023002"/>
    </source>
</evidence>
<dbReference type="Gene3D" id="3.20.20.220">
    <property type="match status" value="1"/>
</dbReference>
<name>H0HST3_9HYPH</name>
<dbReference type="SUPFAM" id="SSF51730">
    <property type="entry name" value="FAD-linked oxidoreductase"/>
    <property type="match status" value="1"/>
</dbReference>
<dbReference type="PANTHER" id="PTHR42862">
    <property type="entry name" value="DELTA-1-PYRROLINE-5-CARBOXYLATE DEHYDROGENASE 1, ISOFORM A-RELATED"/>
    <property type="match status" value="1"/>
</dbReference>
<dbReference type="InterPro" id="IPR016162">
    <property type="entry name" value="Ald_DH_N"/>
</dbReference>
<dbReference type="Pfam" id="PF00171">
    <property type="entry name" value="Aldedh"/>
    <property type="match status" value="1"/>
</dbReference>
<protein>
    <recommendedName>
        <fullName evidence="2">L-glutamate gamma-semialdehyde dehydrogenase</fullName>
        <ecNumber evidence="2">1.2.1.88</ecNumber>
    </recommendedName>
</protein>
<dbReference type="InterPro" id="IPR029041">
    <property type="entry name" value="FAD-linked_oxidoreductase-like"/>
</dbReference>
<dbReference type="Gene3D" id="3.40.605.10">
    <property type="entry name" value="Aldehyde Dehydrogenase, Chain A, domain 1"/>
    <property type="match status" value="1"/>
</dbReference>
<feature type="domain" description="Aldehyde dehydrogenase" evidence="7">
    <location>
        <begin position="412"/>
        <end position="847"/>
    </location>
</feature>
<evidence type="ECO:0000259" key="7">
    <source>
        <dbReference type="Pfam" id="PF00171"/>
    </source>
</evidence>
<dbReference type="FunFam" id="3.40.309.10:FF:000005">
    <property type="entry name" value="1-pyrroline-5-carboxylate dehydrogenase 1"/>
    <property type="match status" value="1"/>
</dbReference>
<dbReference type="Proteomes" id="UP000003250">
    <property type="component" value="Unassembled WGS sequence"/>
</dbReference>
<dbReference type="InterPro" id="IPR016163">
    <property type="entry name" value="Ald_DH_C"/>
</dbReference>
<dbReference type="InterPro" id="IPR016160">
    <property type="entry name" value="Ald_DH_CS_CYS"/>
</dbReference>
<keyword evidence="10" id="KW-1185">Reference proteome</keyword>
<evidence type="ECO:0000259" key="8">
    <source>
        <dbReference type="Pfam" id="PF01619"/>
    </source>
</evidence>
<dbReference type="InterPro" id="IPR016161">
    <property type="entry name" value="Ald_DH/histidinol_DH"/>
</dbReference>
<dbReference type="GO" id="GO:0010133">
    <property type="term" value="P:L-proline catabolic process to L-glutamate"/>
    <property type="evidence" value="ECO:0007669"/>
    <property type="project" value="InterPro"/>
</dbReference>
<gene>
    <name evidence="9" type="ORF">MAXJ12_16121</name>
</gene>
<comment type="catalytic activity">
    <reaction evidence="5">
        <text>L-glutamate 5-semialdehyde + NAD(+) + H2O = L-glutamate + NADH + 2 H(+)</text>
        <dbReference type="Rhea" id="RHEA:30235"/>
        <dbReference type="ChEBI" id="CHEBI:15377"/>
        <dbReference type="ChEBI" id="CHEBI:15378"/>
        <dbReference type="ChEBI" id="CHEBI:29985"/>
        <dbReference type="ChEBI" id="CHEBI:57540"/>
        <dbReference type="ChEBI" id="CHEBI:57945"/>
        <dbReference type="ChEBI" id="CHEBI:58066"/>
        <dbReference type="EC" id="1.2.1.88"/>
    </reaction>
</comment>
<dbReference type="GO" id="GO:0009898">
    <property type="term" value="C:cytoplasmic side of plasma membrane"/>
    <property type="evidence" value="ECO:0007669"/>
    <property type="project" value="TreeGrafter"/>
</dbReference>
<dbReference type="InterPro" id="IPR050485">
    <property type="entry name" value="Proline_metab_enzyme"/>
</dbReference>
<dbReference type="EMBL" id="AHAM01000132">
    <property type="protein sequence ID" value="EHK56220.1"/>
    <property type="molecule type" value="Genomic_DNA"/>
</dbReference>
<keyword evidence="3 9" id="KW-0560">Oxidoreductase</keyword>
<dbReference type="InterPro" id="IPR002872">
    <property type="entry name" value="Proline_DH_dom"/>
</dbReference>
<evidence type="ECO:0000313" key="10">
    <source>
        <dbReference type="Proteomes" id="UP000003250"/>
    </source>
</evidence>
<evidence type="ECO:0000256" key="5">
    <source>
        <dbReference type="ARBA" id="ARBA00048142"/>
    </source>
</evidence>
<dbReference type="PROSITE" id="PS00070">
    <property type="entry name" value="ALDEHYDE_DEHYDR_CYS"/>
    <property type="match status" value="1"/>
</dbReference>
<dbReference type="NCBIfam" id="TIGR01238">
    <property type="entry name" value="D1pyr5carbox3"/>
    <property type="match status" value="1"/>
</dbReference>
<dbReference type="PIRSF" id="PIRSF000197">
    <property type="entry name" value="Bifunct_PutA"/>
    <property type="match status" value="1"/>
</dbReference>
<feature type="non-terminal residue" evidence="9">
    <location>
        <position position="1"/>
    </location>
</feature>
<dbReference type="AlphaFoldDB" id="H0HST3"/>
<reference evidence="9 10" key="1">
    <citation type="journal article" date="2012" name="J. Bacteriol.">
        <title>Draft Genome Sequence of Mesorhizobium alhagi CCNWXJ12-2T, a Novel Salt-Resistant Species Isolated from the Desert of Northwestern China.</title>
        <authorList>
            <person name="Zhou M."/>
            <person name="Chen W."/>
            <person name="Chen H."/>
            <person name="Wei G."/>
        </authorList>
    </citation>
    <scope>NUCLEOTIDE SEQUENCE [LARGE SCALE GENOMIC DNA]</scope>
    <source>
        <strain evidence="9 10">CCNWXJ12-2</strain>
    </source>
</reference>
<evidence type="ECO:0000256" key="4">
    <source>
        <dbReference type="ARBA" id="ARBA00023027"/>
    </source>
</evidence>
<dbReference type="PATRIC" id="fig|1107882.3.peg.3140"/>
<dbReference type="SUPFAM" id="SSF81935">
    <property type="entry name" value="N-terminal domain of bifunctional PutA protein"/>
    <property type="match status" value="1"/>
</dbReference>
<dbReference type="InterPro" id="IPR024089">
    <property type="entry name" value="PRODH_PutA_dom_I/II"/>
</dbReference>
<dbReference type="GO" id="GO:0003842">
    <property type="term" value="F:L-glutamate gamma-semialdehyde dehydrogenase activity"/>
    <property type="evidence" value="ECO:0007669"/>
    <property type="project" value="UniProtKB-EC"/>
</dbReference>
<dbReference type="RefSeq" id="WP_008836843.1">
    <property type="nucleotide sequence ID" value="NZ_AHAM01000132.1"/>
</dbReference>
<feature type="domain" description="Proline dehydrogenase" evidence="8">
    <location>
        <begin position="33"/>
        <end position="325"/>
    </location>
</feature>
<dbReference type="CDD" id="cd07125">
    <property type="entry name" value="ALDH_PutA-P5CDH"/>
    <property type="match status" value="1"/>
</dbReference>
<evidence type="ECO:0000256" key="1">
    <source>
        <dbReference type="ARBA" id="ARBA00004786"/>
    </source>
</evidence>
<dbReference type="GO" id="GO:0003700">
    <property type="term" value="F:DNA-binding transcription factor activity"/>
    <property type="evidence" value="ECO:0007669"/>
    <property type="project" value="InterPro"/>
</dbReference>
<dbReference type="OrthoDB" id="9812625at2"/>
<dbReference type="InterPro" id="IPR025703">
    <property type="entry name" value="Bifunct_PutA"/>
</dbReference>
<dbReference type="GO" id="GO:0004657">
    <property type="term" value="F:proline dehydrogenase activity"/>
    <property type="evidence" value="ECO:0007669"/>
    <property type="project" value="InterPro"/>
</dbReference>
<dbReference type="NCBIfam" id="NF008869">
    <property type="entry name" value="PRK11904.1"/>
    <property type="match status" value="1"/>
</dbReference>
<feature type="active site" evidence="6">
    <location>
        <position position="662"/>
    </location>
</feature>
<dbReference type="InterPro" id="IPR005933">
    <property type="entry name" value="PutA_C"/>
</dbReference>
<evidence type="ECO:0000313" key="9">
    <source>
        <dbReference type="EMBL" id="EHK56220.1"/>
    </source>
</evidence>
<organism evidence="9 10">
    <name type="scientific">Mesorhizobium alhagi CCNWXJ12-2</name>
    <dbReference type="NCBI Taxonomy" id="1107882"/>
    <lineage>
        <taxon>Bacteria</taxon>
        <taxon>Pseudomonadati</taxon>
        <taxon>Pseudomonadota</taxon>
        <taxon>Alphaproteobacteria</taxon>
        <taxon>Hyphomicrobiales</taxon>
        <taxon>Phyllobacteriaceae</taxon>
        <taxon>Allomesorhizobium</taxon>
    </lineage>
</organism>
<sequence>PRLGEPVIRKAVAAAMREMGEQFVLGRTIAEAVKRGRPLIAKGYLYSYDMLGEAARTETDALRYHRAYADAISSLNSGSNSPDIRTNPGISVKLSALHPRYEMAQKEKMLPVMAERLLSLAVAARHARMGLNIDAEEADRLDLSLDVIERVLADPELEGWNGFGVVVQAYGPRAAFVIDWLHALARRLDRNIMVRLVKGAYWDTEIKRAQAFGLDGYPVFTRKANTDVSYIACAKKLLSMTDRIYPQFATHNAHTVAAILSMTADRDSFEFQRLHGMGEQLHETVRKAEGTRCRIYAPVGAHSDLLAYLVRRLLENGANSSFVHQLTDEDVKAEEIARDPFEVVETQGPAANPAIPKPSAIFGTARSNSRGWDITDPVVLAAIDRGKSAFAGPEQWSAKPVSRAAGYGAQRPMLNPAKPKDVVGLISEATAKQVSTAVRIAVEAQPAWARRPVAERAEMLRRAADLYEANSIEFFALATREAGKSLADGVAEVREAVDFLRYYAAEAASVEAGTEARGVIACISPWNFPLAIFTGQIAAALVTGNAVIAKPAEQTPLIAARAVELMRKAGIPEDVIQLLPGDGPSVGAPLTADPRIAGVCFTGSTEVAKLIERQLATTAAPDAMLLAETGGLNAMIVDSTALPEQAVRDILASAFQSAGQRCSALRILYVQKDVEKKMLEMLEGAMKALNVGDPWLISTDVGPVIDEEAQSSIREYCEAMEAKGKLIAKLDAPADGRFVAPHVFRVSGIEELDREIFGPVLHVATFDADKIDKVIAAINRKGYGLTFGLHTRIEERVQQILDGINAGNIYVNRNQIGAVVGSQPFGGEGLSGTGPKAGGPHYLRRFRRSESAGGEIGHGKKFPAKALADALPDPSAGGWNAADDRIAALRKLLRGKGASAIAAAAAIDFGPVDLPGPTGEANTLTLLPRGRVLCLGPDSETLLAQAVQALAAGNAVLAVAPGAPAALNALTGKGLPIAALDGILDPAQLKTLGIDVVAFSGAAEPAREIRQALAERQGPIVPLVTEILYPAAYAHERAVCVDTTAAGGNASLLAAA</sequence>
<dbReference type="InterPro" id="IPR015590">
    <property type="entry name" value="Aldehyde_DH_dom"/>
</dbReference>